<feature type="transmembrane region" description="Helical" evidence="8">
    <location>
        <begin position="106"/>
        <end position="128"/>
    </location>
</feature>
<dbReference type="InterPro" id="IPR018047">
    <property type="entry name" value="Ammonium_transpt_CS"/>
</dbReference>
<accession>A0A7G9KZY6</accession>
<dbReference type="PRINTS" id="PR00342">
    <property type="entry name" value="RHESUSRHD"/>
</dbReference>
<dbReference type="InterPro" id="IPR029020">
    <property type="entry name" value="Ammonium/urea_transptr"/>
</dbReference>
<dbReference type="NCBIfam" id="TIGR00836">
    <property type="entry name" value="amt"/>
    <property type="match status" value="1"/>
</dbReference>
<feature type="transmembrane region" description="Helical" evidence="8">
    <location>
        <begin position="170"/>
        <end position="192"/>
    </location>
</feature>
<evidence type="ECO:0000256" key="1">
    <source>
        <dbReference type="ARBA" id="ARBA00004141"/>
    </source>
</evidence>
<feature type="transmembrane region" description="Helical" evidence="8">
    <location>
        <begin position="135"/>
        <end position="158"/>
    </location>
</feature>
<evidence type="ECO:0000256" key="3">
    <source>
        <dbReference type="ARBA" id="ARBA00022448"/>
    </source>
</evidence>
<keyword evidence="11" id="KW-1185">Reference proteome</keyword>
<evidence type="ECO:0000313" key="11">
    <source>
        <dbReference type="Proteomes" id="UP000515861"/>
    </source>
</evidence>
<keyword evidence="5 8" id="KW-1133">Transmembrane helix</keyword>
<dbReference type="SUPFAM" id="SSF111352">
    <property type="entry name" value="Ammonium transporter"/>
    <property type="match status" value="1"/>
</dbReference>
<evidence type="ECO:0000256" key="7">
    <source>
        <dbReference type="ARBA" id="ARBA00023177"/>
    </source>
</evidence>
<evidence type="ECO:0000256" key="8">
    <source>
        <dbReference type="RuleBase" id="RU362002"/>
    </source>
</evidence>
<dbReference type="Gene3D" id="1.10.3430.10">
    <property type="entry name" value="Ammonium transporter AmtB like domains"/>
    <property type="match status" value="1"/>
</dbReference>
<keyword evidence="3 8" id="KW-0813">Transport</keyword>
<dbReference type="Proteomes" id="UP000515861">
    <property type="component" value="Chromosome"/>
</dbReference>
<protein>
    <recommendedName>
        <fullName evidence="8">Ammonium transporter</fullName>
    </recommendedName>
</protein>
<proteinExistence type="inferred from homology"/>
<dbReference type="PROSITE" id="PS01219">
    <property type="entry name" value="AMMONIUM_TRANSP"/>
    <property type="match status" value="1"/>
</dbReference>
<feature type="transmembrane region" description="Helical" evidence="8">
    <location>
        <begin position="267"/>
        <end position="285"/>
    </location>
</feature>
<comment type="subcellular location">
    <subcellularLocation>
        <location evidence="8">Cell membrane</location>
        <topology evidence="8">Multi-pass membrane protein</topology>
    </subcellularLocation>
    <subcellularLocation>
        <location evidence="1">Membrane</location>
        <topology evidence="1">Multi-pass membrane protein</topology>
    </subcellularLocation>
</comment>
<evidence type="ECO:0000313" key="10">
    <source>
        <dbReference type="EMBL" id="QNM81935.1"/>
    </source>
</evidence>
<evidence type="ECO:0000256" key="4">
    <source>
        <dbReference type="ARBA" id="ARBA00022692"/>
    </source>
</evidence>
<feature type="transmembrane region" description="Helical" evidence="8">
    <location>
        <begin position="47"/>
        <end position="65"/>
    </location>
</feature>
<sequence length="414" mass="42279">MMTGDLTIDSGDTAWMLVSTALVLLMLLPGLALFYGGLVRAKNLLSVMSQVMAITAIAVLSWIGWGYSLAFSAGNAVIGGLSKAGLTGLDSTLWAVGSDGDAIPELVFAAFQMTFAAITAALVIGALVERVRFSAVLVFSLLWLTLVYAPLAHMVWAGDGLLFGLGAIDFAGGTVVHINAGIAGLVGVWFAGPRIGHLREPMPPHSLALTMVGAGLLWVGWFGFNAGSALEANGLAGVAMMNTFAAPAAGLLAWMGLERWVSGKASMLGGASGAVAGLVAVTPAAGISGPIGAMLLGALASAACYIFVSSLKNRMRLDDSLDVFGIHGLGGIVGSVGTALVALPALGGHGAAEYAFGAQLVTQIEAVAVAILWSAAGSALCFAAVRAVLPLRHERDNEREGLDLADHGERAYNY</sequence>
<name>A0A7G9KZY6_9SPHN</name>
<dbReference type="GO" id="GO:0005886">
    <property type="term" value="C:plasma membrane"/>
    <property type="evidence" value="ECO:0007669"/>
    <property type="project" value="UniProtKB-SubCell"/>
</dbReference>
<organism evidence="10 11">
    <name type="scientific">Sphingomonas sabuli</name>
    <dbReference type="NCBI Taxonomy" id="2764186"/>
    <lineage>
        <taxon>Bacteria</taxon>
        <taxon>Pseudomonadati</taxon>
        <taxon>Pseudomonadota</taxon>
        <taxon>Alphaproteobacteria</taxon>
        <taxon>Sphingomonadales</taxon>
        <taxon>Sphingomonadaceae</taxon>
        <taxon>Sphingomonas</taxon>
    </lineage>
</organism>
<dbReference type="GO" id="GO:0008519">
    <property type="term" value="F:ammonium channel activity"/>
    <property type="evidence" value="ECO:0007669"/>
    <property type="project" value="InterPro"/>
</dbReference>
<dbReference type="InterPro" id="IPR024041">
    <property type="entry name" value="NH4_transpt_AmtB-like_dom"/>
</dbReference>
<feature type="transmembrane region" description="Helical" evidence="8">
    <location>
        <begin position="236"/>
        <end position="255"/>
    </location>
</feature>
<keyword evidence="7 8" id="KW-0924">Ammonia transport</keyword>
<dbReference type="KEGG" id="ssau:H8M03_07735"/>
<feature type="transmembrane region" description="Helical" evidence="8">
    <location>
        <begin position="204"/>
        <end position="224"/>
    </location>
</feature>
<gene>
    <name evidence="10" type="ORF">H8M03_07735</name>
</gene>
<dbReference type="PANTHER" id="PTHR43029">
    <property type="entry name" value="AMMONIUM TRANSPORTER MEP2"/>
    <property type="match status" value="1"/>
</dbReference>
<feature type="transmembrane region" description="Helical" evidence="8">
    <location>
        <begin position="323"/>
        <end position="346"/>
    </location>
</feature>
<dbReference type="RefSeq" id="WP_187478891.1">
    <property type="nucleotide sequence ID" value="NZ_CP060697.1"/>
</dbReference>
<evidence type="ECO:0000256" key="5">
    <source>
        <dbReference type="ARBA" id="ARBA00022989"/>
    </source>
</evidence>
<dbReference type="EMBL" id="CP060697">
    <property type="protein sequence ID" value="QNM81935.1"/>
    <property type="molecule type" value="Genomic_DNA"/>
</dbReference>
<dbReference type="InterPro" id="IPR001905">
    <property type="entry name" value="Ammonium_transpt"/>
</dbReference>
<feature type="transmembrane region" description="Helical" evidence="8">
    <location>
        <begin position="14"/>
        <end position="35"/>
    </location>
</feature>
<evidence type="ECO:0000259" key="9">
    <source>
        <dbReference type="Pfam" id="PF00909"/>
    </source>
</evidence>
<feature type="transmembrane region" description="Helical" evidence="8">
    <location>
        <begin position="366"/>
        <end position="389"/>
    </location>
</feature>
<evidence type="ECO:0000256" key="2">
    <source>
        <dbReference type="ARBA" id="ARBA00005887"/>
    </source>
</evidence>
<dbReference type="AlphaFoldDB" id="A0A7G9KZY6"/>
<reference evidence="10 11" key="1">
    <citation type="submission" date="2020-08" db="EMBL/GenBank/DDBJ databases">
        <title>Sphingomonas sp. sand1-3 16S ribosomal RNA gene Genome sequencing and assembly.</title>
        <authorList>
            <person name="Kang M."/>
        </authorList>
    </citation>
    <scope>NUCLEOTIDE SEQUENCE [LARGE SCALE GENOMIC DNA]</scope>
    <source>
        <strain evidence="11">sand1-3</strain>
    </source>
</reference>
<keyword evidence="4 8" id="KW-0812">Transmembrane</keyword>
<feature type="transmembrane region" description="Helical" evidence="8">
    <location>
        <begin position="291"/>
        <end position="311"/>
    </location>
</feature>
<dbReference type="Pfam" id="PF00909">
    <property type="entry name" value="Ammonium_transp"/>
    <property type="match status" value="1"/>
</dbReference>
<dbReference type="InterPro" id="IPR002229">
    <property type="entry name" value="RhesusRHD"/>
</dbReference>
<evidence type="ECO:0000256" key="6">
    <source>
        <dbReference type="ARBA" id="ARBA00023136"/>
    </source>
</evidence>
<keyword evidence="6 8" id="KW-0472">Membrane</keyword>
<comment type="similarity">
    <text evidence="2 8">Belongs to the ammonia transporter channel (TC 1.A.11.2) family.</text>
</comment>
<feature type="domain" description="Ammonium transporter AmtB-like" evidence="9">
    <location>
        <begin position="14"/>
        <end position="412"/>
    </location>
</feature>
<dbReference type="PANTHER" id="PTHR43029:SF10">
    <property type="entry name" value="AMMONIUM TRANSPORTER MEP2"/>
    <property type="match status" value="1"/>
</dbReference>